<organism evidence="1 2">
    <name type="scientific">Striga hermonthica</name>
    <name type="common">Purple witchweed</name>
    <name type="synonym">Buchnera hermonthica</name>
    <dbReference type="NCBI Taxonomy" id="68872"/>
    <lineage>
        <taxon>Eukaryota</taxon>
        <taxon>Viridiplantae</taxon>
        <taxon>Streptophyta</taxon>
        <taxon>Embryophyta</taxon>
        <taxon>Tracheophyta</taxon>
        <taxon>Spermatophyta</taxon>
        <taxon>Magnoliopsida</taxon>
        <taxon>eudicotyledons</taxon>
        <taxon>Gunneridae</taxon>
        <taxon>Pentapetalae</taxon>
        <taxon>asterids</taxon>
        <taxon>lamiids</taxon>
        <taxon>Lamiales</taxon>
        <taxon>Orobanchaceae</taxon>
        <taxon>Buchnereae</taxon>
        <taxon>Striga</taxon>
    </lineage>
</organism>
<dbReference type="OrthoDB" id="1303733at2759"/>
<comment type="caution">
    <text evidence="1">The sequence shown here is derived from an EMBL/GenBank/DDBJ whole genome shotgun (WGS) entry which is preliminary data.</text>
</comment>
<dbReference type="AlphaFoldDB" id="A0A9N7MYG0"/>
<gene>
    <name evidence="1" type="ORF">SHERM_17389</name>
</gene>
<dbReference type="EMBL" id="CACSLK010016728">
    <property type="protein sequence ID" value="CAA0818010.1"/>
    <property type="molecule type" value="Genomic_DNA"/>
</dbReference>
<evidence type="ECO:0000313" key="2">
    <source>
        <dbReference type="Proteomes" id="UP001153555"/>
    </source>
</evidence>
<evidence type="ECO:0000313" key="1">
    <source>
        <dbReference type="EMBL" id="CAA0818010.1"/>
    </source>
</evidence>
<keyword evidence="2" id="KW-1185">Reference proteome</keyword>
<dbReference type="PANTHER" id="PTHR34947">
    <property type="entry name" value="TRANSMEMBRANE PROTEIN"/>
    <property type="match status" value="1"/>
</dbReference>
<accession>A0A9N7MYG0</accession>
<name>A0A9N7MYG0_STRHE</name>
<reference evidence="1" key="1">
    <citation type="submission" date="2019-12" db="EMBL/GenBank/DDBJ databases">
        <authorList>
            <person name="Scholes J."/>
        </authorList>
    </citation>
    <scope>NUCLEOTIDE SEQUENCE</scope>
</reference>
<dbReference type="PANTHER" id="PTHR34947:SF4">
    <property type="entry name" value="TRANSMEMBRANE PROTEIN"/>
    <property type="match status" value="1"/>
</dbReference>
<sequence length="146" mass="16395">MFLICNAILAFLAKNSKFSSSFGFNHGEAMKTVEDGLKQITEMSLVLVESAAANEDVMGVVDEEAEQMTQQDEEDDANDENTAGIIISENLDDHDDDDGVVHRKSTMEDVNDASVSTEELNKKFEEFIRKMKEEIRIEFQQPLITV</sequence>
<proteinExistence type="predicted"/>
<protein>
    <submittedName>
        <fullName evidence="1">Uncharacterized protein</fullName>
    </submittedName>
</protein>
<dbReference type="Proteomes" id="UP001153555">
    <property type="component" value="Unassembled WGS sequence"/>
</dbReference>